<dbReference type="Proteomes" id="UP000492821">
    <property type="component" value="Unassembled WGS sequence"/>
</dbReference>
<name>A0A7E4VHA0_PANRE</name>
<proteinExistence type="predicted"/>
<evidence type="ECO:0000313" key="2">
    <source>
        <dbReference type="WBParaSite" id="Pan_g20484.t1"/>
    </source>
</evidence>
<protein>
    <submittedName>
        <fullName evidence="2">Uncharacterized protein</fullName>
    </submittedName>
</protein>
<dbReference type="WBParaSite" id="Pan_g20484.t1">
    <property type="protein sequence ID" value="Pan_g20484.t1"/>
    <property type="gene ID" value="Pan_g20484"/>
</dbReference>
<dbReference type="AlphaFoldDB" id="A0A7E4VHA0"/>
<evidence type="ECO:0000313" key="1">
    <source>
        <dbReference type="Proteomes" id="UP000492821"/>
    </source>
</evidence>
<reference evidence="2" key="2">
    <citation type="submission" date="2020-10" db="UniProtKB">
        <authorList>
            <consortium name="WormBaseParasite"/>
        </authorList>
    </citation>
    <scope>IDENTIFICATION</scope>
</reference>
<sequence length="225" mass="26028">MPERVRSEEKVRLRAERASNLDDESITNISTTVPTSIEMQFNGSNAVTIIRSILSDHPYPLSKNEQNLVNANLQCFANNFNFSIVNLTTNVQYRWCDVLDFLELNSHLEDIILIDSQTVVTNVSEDLRRMWVWSGVKFGLIHSSELYDPLATWAFRNTLNVTERIIEFGCSKKWHAETNEEGPPFTYTMEEMGELFKQAEVDDIKNVTDTLQSSQCRKKYDFPKF</sequence>
<keyword evidence="1" id="KW-1185">Reference proteome</keyword>
<organism evidence="1 2">
    <name type="scientific">Panagrellus redivivus</name>
    <name type="common">Microworm</name>
    <dbReference type="NCBI Taxonomy" id="6233"/>
    <lineage>
        <taxon>Eukaryota</taxon>
        <taxon>Metazoa</taxon>
        <taxon>Ecdysozoa</taxon>
        <taxon>Nematoda</taxon>
        <taxon>Chromadorea</taxon>
        <taxon>Rhabditida</taxon>
        <taxon>Tylenchina</taxon>
        <taxon>Panagrolaimomorpha</taxon>
        <taxon>Panagrolaimoidea</taxon>
        <taxon>Panagrolaimidae</taxon>
        <taxon>Panagrellus</taxon>
    </lineage>
</organism>
<reference evidence="1" key="1">
    <citation type="journal article" date="2013" name="Genetics">
        <title>The draft genome and transcriptome of Panagrellus redivivus are shaped by the harsh demands of a free-living lifestyle.</title>
        <authorList>
            <person name="Srinivasan J."/>
            <person name="Dillman A.R."/>
            <person name="Macchietto M.G."/>
            <person name="Heikkinen L."/>
            <person name="Lakso M."/>
            <person name="Fracchia K.M."/>
            <person name="Antoshechkin I."/>
            <person name="Mortazavi A."/>
            <person name="Wong G."/>
            <person name="Sternberg P.W."/>
        </authorList>
    </citation>
    <scope>NUCLEOTIDE SEQUENCE [LARGE SCALE GENOMIC DNA]</scope>
    <source>
        <strain evidence="1">MT8872</strain>
    </source>
</reference>
<accession>A0A7E4VHA0</accession>